<dbReference type="InterPro" id="IPR050570">
    <property type="entry name" value="Cell_wall_metabolism_enzyme"/>
</dbReference>
<dbReference type="Proteomes" id="UP000269352">
    <property type="component" value="Unassembled WGS sequence"/>
</dbReference>
<gene>
    <name evidence="3" type="ORF">NO1_0838</name>
</gene>
<dbReference type="FunFam" id="2.70.70.10:FF:000006">
    <property type="entry name" value="M23 family peptidase"/>
    <property type="match status" value="1"/>
</dbReference>
<dbReference type="AlphaFoldDB" id="A0A388T9Y5"/>
<evidence type="ECO:0000313" key="4">
    <source>
        <dbReference type="Proteomes" id="UP000269352"/>
    </source>
</evidence>
<dbReference type="Gene3D" id="2.70.70.10">
    <property type="entry name" value="Glucose Permease (Domain IIA)"/>
    <property type="match status" value="1"/>
</dbReference>
<evidence type="ECO:0000256" key="1">
    <source>
        <dbReference type="ARBA" id="ARBA00022729"/>
    </source>
</evidence>
<dbReference type="InterPro" id="IPR016047">
    <property type="entry name" value="M23ase_b-sheet_dom"/>
</dbReference>
<accession>A0A388T9Y5</accession>
<name>A0A388T9Y5_TERA1</name>
<feature type="domain" description="M23ase beta-sheet core" evidence="2">
    <location>
        <begin position="294"/>
        <end position="389"/>
    </location>
</feature>
<organism evidence="3 4">
    <name type="scientific">Termititenax aidoneus</name>
    <dbReference type="NCBI Taxonomy" id="2218524"/>
    <lineage>
        <taxon>Bacteria</taxon>
        <taxon>Bacillati</taxon>
        <taxon>Candidatus Margulisiibacteriota</taxon>
        <taxon>Candidatus Termititenacia</taxon>
        <taxon>Candidatus Termititenacales</taxon>
        <taxon>Candidatus Termititenacaceae</taxon>
        <taxon>Candidatus Termititenax</taxon>
    </lineage>
</organism>
<sequence length="404" mass="45901">MQATADYQKIISQNQLLNTKIRIAAEKQAQVKAHIHELKTREKEIKELVNNSFAEMQLSEKDLQAYPLITTHRIVSKAGEFGRVLIDNAIVVEYFDDSAKPMAFQRALVTAEKLKELLAGQTGLRKYSVKKSGNSVYAYINGQPVFVVLQADTARLQEPLSQQKLADYWLNNIKTALAGQQEKISWLEKISFRRTERRRQNTIYKTLYPSINYPAYSAALDSPETNQRIKQVEHLLKMSLQEITAYRKSFQELQDNVQAYQQHFEHTPSIFPVKNSYIYSDFGWRHHPIANVTRFHRGVDLPSWQGAPIYSTAAGAVKNSGWSTSLGYYVEIEHSGGFSTLYGHNSANLVAAGQKVEKGQLIARVGSTGLSNGNHCHYEVHYYNRPVNPTRFLNLNVFTAQSNL</sequence>
<keyword evidence="1" id="KW-0732">Signal</keyword>
<dbReference type="PANTHER" id="PTHR21666">
    <property type="entry name" value="PEPTIDASE-RELATED"/>
    <property type="match status" value="1"/>
</dbReference>
<dbReference type="SUPFAM" id="SSF51261">
    <property type="entry name" value="Duplicated hybrid motif"/>
    <property type="match status" value="1"/>
</dbReference>
<dbReference type="GO" id="GO:0004222">
    <property type="term" value="F:metalloendopeptidase activity"/>
    <property type="evidence" value="ECO:0007669"/>
    <property type="project" value="TreeGrafter"/>
</dbReference>
<dbReference type="InterPro" id="IPR011055">
    <property type="entry name" value="Dup_hybrid_motif"/>
</dbReference>
<evidence type="ECO:0000259" key="2">
    <source>
        <dbReference type="Pfam" id="PF01551"/>
    </source>
</evidence>
<dbReference type="Pfam" id="PF01551">
    <property type="entry name" value="Peptidase_M23"/>
    <property type="match status" value="1"/>
</dbReference>
<protein>
    <submittedName>
        <fullName evidence="3">Metalloendopeptidase</fullName>
    </submittedName>
</protein>
<reference evidence="3 4" key="1">
    <citation type="journal article" date="2019" name="ISME J.">
        <title>Genome analyses of uncultured TG2/ZB3 bacteria in 'Margulisbacteria' specifically attached to ectosymbiotic spirochetes of protists in the termite gut.</title>
        <authorList>
            <person name="Utami Y.D."/>
            <person name="Kuwahara H."/>
            <person name="Igai K."/>
            <person name="Murakami T."/>
            <person name="Sugaya K."/>
            <person name="Morikawa T."/>
            <person name="Nagura Y."/>
            <person name="Yuki M."/>
            <person name="Deevong P."/>
            <person name="Inoue T."/>
            <person name="Kihara K."/>
            <person name="Lo N."/>
            <person name="Yamada A."/>
            <person name="Ohkuma M."/>
            <person name="Hongoh Y."/>
        </authorList>
    </citation>
    <scope>NUCLEOTIDE SEQUENCE [LARGE SCALE GENOMIC DNA]</scope>
    <source>
        <strain evidence="3">NkOx7-01</strain>
    </source>
</reference>
<comment type="caution">
    <text evidence="3">The sequence shown here is derived from an EMBL/GenBank/DDBJ whole genome shotgun (WGS) entry which is preliminary data.</text>
</comment>
<dbReference type="PANTHER" id="PTHR21666:SF289">
    <property type="entry name" value="L-ALA--D-GLU ENDOPEPTIDASE"/>
    <property type="match status" value="1"/>
</dbReference>
<evidence type="ECO:0000313" key="3">
    <source>
        <dbReference type="EMBL" id="GBR73457.1"/>
    </source>
</evidence>
<keyword evidence="4" id="KW-1185">Reference proteome</keyword>
<dbReference type="EMBL" id="BGZN01000011">
    <property type="protein sequence ID" value="GBR73457.1"/>
    <property type="molecule type" value="Genomic_DNA"/>
</dbReference>
<proteinExistence type="predicted"/>
<dbReference type="CDD" id="cd12797">
    <property type="entry name" value="M23_peptidase"/>
    <property type="match status" value="1"/>
</dbReference>